<evidence type="ECO:0000313" key="1">
    <source>
        <dbReference type="EMBL" id="GAU99741.1"/>
    </source>
</evidence>
<gene>
    <name evidence="1" type="primary">RvY_10697-1</name>
    <name evidence="1" type="synonym">RvY_10697.1</name>
    <name evidence="1" type="ORF">RvY_10697</name>
</gene>
<name>A0A1D1VDK8_RAMVA</name>
<comment type="caution">
    <text evidence="1">The sequence shown here is derived from an EMBL/GenBank/DDBJ whole genome shotgun (WGS) entry which is preliminary data.</text>
</comment>
<evidence type="ECO:0000313" key="2">
    <source>
        <dbReference type="Proteomes" id="UP000186922"/>
    </source>
</evidence>
<dbReference type="Proteomes" id="UP000186922">
    <property type="component" value="Unassembled WGS sequence"/>
</dbReference>
<proteinExistence type="predicted"/>
<protein>
    <submittedName>
        <fullName evidence="1">Uncharacterized protein</fullName>
    </submittedName>
</protein>
<reference evidence="1 2" key="1">
    <citation type="journal article" date="2016" name="Nat. Commun.">
        <title>Extremotolerant tardigrade genome and improved radiotolerance of human cultured cells by tardigrade-unique protein.</title>
        <authorList>
            <person name="Hashimoto T."/>
            <person name="Horikawa D.D."/>
            <person name="Saito Y."/>
            <person name="Kuwahara H."/>
            <person name="Kozuka-Hata H."/>
            <person name="Shin-I T."/>
            <person name="Minakuchi Y."/>
            <person name="Ohishi K."/>
            <person name="Motoyama A."/>
            <person name="Aizu T."/>
            <person name="Enomoto A."/>
            <person name="Kondo K."/>
            <person name="Tanaka S."/>
            <person name="Hara Y."/>
            <person name="Koshikawa S."/>
            <person name="Sagara H."/>
            <person name="Miura T."/>
            <person name="Yokobori S."/>
            <person name="Miyagawa K."/>
            <person name="Suzuki Y."/>
            <person name="Kubo T."/>
            <person name="Oyama M."/>
            <person name="Kohara Y."/>
            <person name="Fujiyama A."/>
            <person name="Arakawa K."/>
            <person name="Katayama T."/>
            <person name="Toyoda A."/>
            <person name="Kunieda T."/>
        </authorList>
    </citation>
    <scope>NUCLEOTIDE SEQUENCE [LARGE SCALE GENOMIC DNA]</scope>
    <source>
        <strain evidence="1 2">YOKOZUNA-1</strain>
    </source>
</reference>
<sequence>MHTDANVNSDIKAAGLQAQSAQCLDPPGLPEWAVYSFGSSPDDGFIALSL</sequence>
<dbReference type="EMBL" id="BDGG01000005">
    <property type="protein sequence ID" value="GAU99741.1"/>
    <property type="molecule type" value="Genomic_DNA"/>
</dbReference>
<organism evidence="1 2">
    <name type="scientific">Ramazzottius varieornatus</name>
    <name type="common">Water bear</name>
    <name type="synonym">Tardigrade</name>
    <dbReference type="NCBI Taxonomy" id="947166"/>
    <lineage>
        <taxon>Eukaryota</taxon>
        <taxon>Metazoa</taxon>
        <taxon>Ecdysozoa</taxon>
        <taxon>Tardigrada</taxon>
        <taxon>Eutardigrada</taxon>
        <taxon>Parachela</taxon>
        <taxon>Hypsibioidea</taxon>
        <taxon>Ramazzottiidae</taxon>
        <taxon>Ramazzottius</taxon>
    </lineage>
</organism>
<keyword evidence="2" id="KW-1185">Reference proteome</keyword>
<accession>A0A1D1VDK8</accession>
<dbReference type="AlphaFoldDB" id="A0A1D1VDK8"/>